<dbReference type="Proteomes" id="UP000315700">
    <property type="component" value="Chromosome"/>
</dbReference>
<evidence type="ECO:0000256" key="1">
    <source>
        <dbReference type="ARBA" id="ARBA00023002"/>
    </source>
</evidence>
<protein>
    <submittedName>
        <fullName evidence="3">Proline dehydrogenase 1</fullName>
        <ecNumber evidence="3">1.5.5.2</ecNumber>
    </submittedName>
</protein>
<name>A0A517SHN2_9PLAN</name>
<dbReference type="EMBL" id="CP036271">
    <property type="protein sequence ID" value="QDT55625.1"/>
    <property type="molecule type" value="Genomic_DNA"/>
</dbReference>
<dbReference type="Pfam" id="PF13480">
    <property type="entry name" value="Acetyltransf_6"/>
    <property type="match status" value="1"/>
</dbReference>
<dbReference type="InParanoid" id="A0A517SHN2"/>
<dbReference type="RefSeq" id="WP_145031620.1">
    <property type="nucleotide sequence ID" value="NZ_CP036271.1"/>
</dbReference>
<reference evidence="3 4" key="1">
    <citation type="submission" date="2019-02" db="EMBL/GenBank/DDBJ databases">
        <title>Deep-cultivation of Planctomycetes and their phenomic and genomic characterization uncovers novel biology.</title>
        <authorList>
            <person name="Wiegand S."/>
            <person name="Jogler M."/>
            <person name="Boedeker C."/>
            <person name="Pinto D."/>
            <person name="Vollmers J."/>
            <person name="Rivas-Marin E."/>
            <person name="Kohn T."/>
            <person name="Peeters S.H."/>
            <person name="Heuer A."/>
            <person name="Rast P."/>
            <person name="Oberbeckmann S."/>
            <person name="Bunk B."/>
            <person name="Jeske O."/>
            <person name="Meyerdierks A."/>
            <person name="Storesund J.E."/>
            <person name="Kallscheuer N."/>
            <person name="Luecker S."/>
            <person name="Lage O.M."/>
            <person name="Pohl T."/>
            <person name="Merkel B.J."/>
            <person name="Hornburger P."/>
            <person name="Mueller R.-W."/>
            <person name="Bruemmer F."/>
            <person name="Labrenz M."/>
            <person name="Spormann A.M."/>
            <person name="Op den Camp H."/>
            <person name="Overmann J."/>
            <person name="Amann R."/>
            <person name="Jetten M.S.M."/>
            <person name="Mascher T."/>
            <person name="Medema M.H."/>
            <person name="Devos D.P."/>
            <person name="Kaster A.-K."/>
            <person name="Ovreas L."/>
            <person name="Rohde M."/>
            <person name="Galperin M.Y."/>
            <person name="Jogler C."/>
        </authorList>
    </citation>
    <scope>NUCLEOTIDE SEQUENCE [LARGE SCALE GENOMIC DNA]</scope>
    <source>
        <strain evidence="3 4">Pan44</strain>
    </source>
</reference>
<dbReference type="KEGG" id="ccos:Pan44_36710"/>
<evidence type="ECO:0000313" key="3">
    <source>
        <dbReference type="EMBL" id="QDT55625.1"/>
    </source>
</evidence>
<evidence type="ECO:0000313" key="4">
    <source>
        <dbReference type="Proteomes" id="UP000315700"/>
    </source>
</evidence>
<dbReference type="Gene3D" id="3.40.630.30">
    <property type="match status" value="1"/>
</dbReference>
<dbReference type="Gene3D" id="3.20.20.220">
    <property type="match status" value="1"/>
</dbReference>
<dbReference type="OrthoDB" id="213519at2"/>
<dbReference type="GO" id="GO:0004657">
    <property type="term" value="F:proline dehydrogenase activity"/>
    <property type="evidence" value="ECO:0007669"/>
    <property type="project" value="UniProtKB-EC"/>
</dbReference>
<evidence type="ECO:0000259" key="2">
    <source>
        <dbReference type="Pfam" id="PF13480"/>
    </source>
</evidence>
<dbReference type="AlphaFoldDB" id="A0A517SHN2"/>
<accession>A0A517SHN2</accession>
<dbReference type="InterPro" id="IPR016181">
    <property type="entry name" value="Acyl_CoA_acyltransferase"/>
</dbReference>
<sequence length="667" mass="72941">MDDSKTVSLAVKTRSDPTPVVEAGRAAPVLPTLPSAHVFLSLESVERYAESWRELCDLHAGPMEQLEWVDACLHGGPRPQIVAISETSYLRAFAPLARVSRRGILSLEMIGVGDHFEPMDFVASDGAALQTLCAAVRSQNVAIRLGRLPQGSPTIPALRQAFGRRAVIRVSAQAAAPWIAMDDSWQSPETHLNSGRRSDLRRARKRADEVGTVTIQIVCPDLPQLPALLDEAFAVEERSWKGDEETSLVRDADRGAFFRRYTNAACRQGTLRICFLRINGQAVAMQIAVQQSRRFWLLKVGYDASFSRCSPGMLLTRETIAYAASRKLLTYEFLGTCEAWTSVWTDRRRECVELTAYPFTPLGLAALVADGGASLLARSRKAARRLPRTLKSCFRGMVKSVVARAARRYIAGDSLAAALDVRTRLDQIGQPTTLGFWDADGDSPRVVADRYLEALESMQGAPAHAYLSIKLPSLGNSADLLNEIATRAAAVGARLHFDALTPESVETTQAAIDEVRKRHPSLAIGHTLPGRWRRSVADADWAAARGLSVRVVKGQFPAAGTDDCPPKLGFLEVVKQLAGKPIHVDIATHDEPLAKEAAAILKSAGTSFDRERLYGMGNPPLEDGGSRPRIYIPYGAAYLPYAVARLRKNPALGGRLLLDWIRSLLRL</sequence>
<feature type="domain" description="BioF2-like acetyltransferase" evidence="2">
    <location>
        <begin position="195"/>
        <end position="338"/>
    </location>
</feature>
<dbReference type="InterPro" id="IPR038740">
    <property type="entry name" value="BioF2-like_GNAT_dom"/>
</dbReference>
<dbReference type="EC" id="1.5.5.2" evidence="3"/>
<organism evidence="3 4">
    <name type="scientific">Caulifigura coniformis</name>
    <dbReference type="NCBI Taxonomy" id="2527983"/>
    <lineage>
        <taxon>Bacteria</taxon>
        <taxon>Pseudomonadati</taxon>
        <taxon>Planctomycetota</taxon>
        <taxon>Planctomycetia</taxon>
        <taxon>Planctomycetales</taxon>
        <taxon>Planctomycetaceae</taxon>
        <taxon>Caulifigura</taxon>
    </lineage>
</organism>
<proteinExistence type="predicted"/>
<dbReference type="SUPFAM" id="SSF55729">
    <property type="entry name" value="Acyl-CoA N-acyltransferases (Nat)"/>
    <property type="match status" value="1"/>
</dbReference>
<dbReference type="InterPro" id="IPR029041">
    <property type="entry name" value="FAD-linked_oxidoreductase-like"/>
</dbReference>
<gene>
    <name evidence="3" type="primary">fadM</name>
    <name evidence="3" type="ORF">Pan44_36710</name>
</gene>
<dbReference type="SUPFAM" id="SSF51730">
    <property type="entry name" value="FAD-linked oxidoreductase"/>
    <property type="match status" value="1"/>
</dbReference>
<keyword evidence="4" id="KW-1185">Reference proteome</keyword>
<keyword evidence="1 3" id="KW-0560">Oxidoreductase</keyword>